<gene>
    <name evidence="1" type="ORF">AZI86_03480</name>
</gene>
<keyword evidence="2" id="KW-1185">Reference proteome</keyword>
<accession>A0A150WP49</accession>
<organism evidence="1 2">
    <name type="scientific">Bdellovibrio bacteriovorus</name>
    <dbReference type="NCBI Taxonomy" id="959"/>
    <lineage>
        <taxon>Bacteria</taxon>
        <taxon>Pseudomonadati</taxon>
        <taxon>Bdellovibrionota</taxon>
        <taxon>Bdellovibrionia</taxon>
        <taxon>Bdellovibrionales</taxon>
        <taxon>Pseudobdellovibrionaceae</taxon>
        <taxon>Bdellovibrio</taxon>
    </lineage>
</organism>
<comment type="caution">
    <text evidence="1">The sequence shown here is derived from an EMBL/GenBank/DDBJ whole genome shotgun (WGS) entry which is preliminary data.</text>
</comment>
<reference evidence="1 2" key="1">
    <citation type="submission" date="2016-03" db="EMBL/GenBank/DDBJ databases">
        <authorList>
            <person name="Ploux O."/>
        </authorList>
    </citation>
    <scope>NUCLEOTIDE SEQUENCE [LARGE SCALE GENOMIC DNA]</scope>
    <source>
        <strain evidence="1 2">R0</strain>
    </source>
</reference>
<evidence type="ECO:0000313" key="1">
    <source>
        <dbReference type="EMBL" id="KYG66136.1"/>
    </source>
</evidence>
<dbReference type="Proteomes" id="UP000075320">
    <property type="component" value="Unassembled WGS sequence"/>
</dbReference>
<sequence>MKFLVLYVSTFLSFTAWSFEYKIDQASLLNPSSLQIYKISQMLSANGFHSISDLNLTTAGFTFDRAFVSHQWQSSMILKSGLQVPDTMLGKVITDEGLGVQVLHFKVEETYYMLMGMDMTKGEFKEAAKPWITSSDVSAKFSWLLPQAHAVTCMTGPQNRVGKTADSLESDSILRAIGKCGTDALSGFTGSVSSTLSFFKRLATEPGKLWAETKQSFVELKNFVMNINSELKEAFAAFQSLPSEEKAAIACTIAGQVLGDAAQGLVGAGALAGLAKLLPSLLLKIKAGLKTVVQGLELRNKGLKIPDGSVLAREAMSCAL</sequence>
<proteinExistence type="predicted"/>
<protein>
    <submittedName>
        <fullName evidence="1">Uncharacterized protein</fullName>
    </submittedName>
</protein>
<evidence type="ECO:0000313" key="2">
    <source>
        <dbReference type="Proteomes" id="UP000075320"/>
    </source>
</evidence>
<dbReference type="AlphaFoldDB" id="A0A150WP49"/>
<dbReference type="EMBL" id="LUKE01000001">
    <property type="protein sequence ID" value="KYG66136.1"/>
    <property type="molecule type" value="Genomic_DNA"/>
</dbReference>
<name>A0A150WP49_BDEBC</name>
<dbReference type="RefSeq" id="WP_061833702.1">
    <property type="nucleotide sequence ID" value="NZ_LUKE01000001.1"/>
</dbReference>